<feature type="compositionally biased region" description="Basic and acidic residues" evidence="1">
    <location>
        <begin position="43"/>
        <end position="59"/>
    </location>
</feature>
<proteinExistence type="predicted"/>
<sequence>MRRGSAAGSITWGGEASVCCNGAVLVSGVCGPAAEADWGARAQSERKSERPRRLADRMEGIGGAGKWKTAGIRLALRR</sequence>
<accession>A0ABQ1WXZ7</accession>
<dbReference type="EMBL" id="BMGS01000006">
    <property type="protein sequence ID" value="GGG48717.1"/>
    <property type="molecule type" value="Genomic_DNA"/>
</dbReference>
<evidence type="ECO:0000256" key="1">
    <source>
        <dbReference type="SAM" id="MobiDB-lite"/>
    </source>
</evidence>
<dbReference type="Proteomes" id="UP000601361">
    <property type="component" value="Unassembled WGS sequence"/>
</dbReference>
<keyword evidence="3" id="KW-1185">Reference proteome</keyword>
<name>A0ABQ1WXZ7_9BACT</name>
<protein>
    <submittedName>
        <fullName evidence="2">Uncharacterized protein</fullName>
    </submittedName>
</protein>
<gene>
    <name evidence="2" type="ORF">GCM10011378_26090</name>
</gene>
<comment type="caution">
    <text evidence="2">The sequence shown here is derived from an EMBL/GenBank/DDBJ whole genome shotgun (WGS) entry which is preliminary data.</text>
</comment>
<evidence type="ECO:0000313" key="3">
    <source>
        <dbReference type="Proteomes" id="UP000601361"/>
    </source>
</evidence>
<organism evidence="2 3">
    <name type="scientific">Hymenobacter glacieicola</name>
    <dbReference type="NCBI Taxonomy" id="1562124"/>
    <lineage>
        <taxon>Bacteria</taxon>
        <taxon>Pseudomonadati</taxon>
        <taxon>Bacteroidota</taxon>
        <taxon>Cytophagia</taxon>
        <taxon>Cytophagales</taxon>
        <taxon>Hymenobacteraceae</taxon>
        <taxon>Hymenobacter</taxon>
    </lineage>
</organism>
<reference evidence="3" key="1">
    <citation type="journal article" date="2019" name="Int. J. Syst. Evol. Microbiol.">
        <title>The Global Catalogue of Microorganisms (GCM) 10K type strain sequencing project: providing services to taxonomists for standard genome sequencing and annotation.</title>
        <authorList>
            <consortium name="The Broad Institute Genomics Platform"/>
            <consortium name="The Broad Institute Genome Sequencing Center for Infectious Disease"/>
            <person name="Wu L."/>
            <person name="Ma J."/>
        </authorList>
    </citation>
    <scope>NUCLEOTIDE SEQUENCE [LARGE SCALE GENOMIC DNA]</scope>
    <source>
        <strain evidence="3">CGMCC 1.12990</strain>
    </source>
</reference>
<evidence type="ECO:0000313" key="2">
    <source>
        <dbReference type="EMBL" id="GGG48717.1"/>
    </source>
</evidence>
<feature type="region of interest" description="Disordered" evidence="1">
    <location>
        <begin position="39"/>
        <end position="60"/>
    </location>
</feature>